<organism evidence="2 3">
    <name type="scientific">Paenibacillus allorhizosphaerae</name>
    <dbReference type="NCBI Taxonomy" id="2849866"/>
    <lineage>
        <taxon>Bacteria</taxon>
        <taxon>Bacillati</taxon>
        <taxon>Bacillota</taxon>
        <taxon>Bacilli</taxon>
        <taxon>Bacillales</taxon>
        <taxon>Paenibacillaceae</taxon>
        <taxon>Paenibacillus</taxon>
    </lineage>
</organism>
<keyword evidence="1" id="KW-0472">Membrane</keyword>
<sequence length="135" mass="15957">MDMWRFLIFTMFFFSLTSGINYEQVIASDKMVLPSDDSNMEYKLYLVRTKFIYLNFVNLQNMLYQSTPKMIKLIGIMVTFYFFSFKVSFRRISRLLSKKSKRNFICSLSYCSSIASIDCPNDCKCDMILLSAFFV</sequence>
<accession>A0ABN7TM84</accession>
<proteinExistence type="predicted"/>
<protein>
    <submittedName>
        <fullName evidence="2">Uncharacterized protein</fullName>
    </submittedName>
</protein>
<evidence type="ECO:0000256" key="1">
    <source>
        <dbReference type="SAM" id="Phobius"/>
    </source>
</evidence>
<evidence type="ECO:0000313" key="3">
    <source>
        <dbReference type="Proteomes" id="UP000730618"/>
    </source>
</evidence>
<dbReference type="Proteomes" id="UP000730618">
    <property type="component" value="Unassembled WGS sequence"/>
</dbReference>
<evidence type="ECO:0000313" key="2">
    <source>
        <dbReference type="EMBL" id="CAG7639383.1"/>
    </source>
</evidence>
<name>A0ABN7TM84_9BACL</name>
<keyword evidence="1" id="KW-0812">Transmembrane</keyword>
<keyword evidence="1" id="KW-1133">Transmembrane helix</keyword>
<dbReference type="EMBL" id="CAJVCE010000006">
    <property type="protein sequence ID" value="CAG7639383.1"/>
    <property type="molecule type" value="Genomic_DNA"/>
</dbReference>
<keyword evidence="3" id="KW-1185">Reference proteome</keyword>
<feature type="transmembrane region" description="Helical" evidence="1">
    <location>
        <begin position="70"/>
        <end position="89"/>
    </location>
</feature>
<comment type="caution">
    <text evidence="2">The sequence shown here is derived from an EMBL/GenBank/DDBJ whole genome shotgun (WGS) entry which is preliminary data.</text>
</comment>
<reference evidence="2 3" key="1">
    <citation type="submission" date="2021-06" db="EMBL/GenBank/DDBJ databases">
        <authorList>
            <person name="Criscuolo A."/>
        </authorList>
    </citation>
    <scope>NUCLEOTIDE SEQUENCE [LARGE SCALE GENOMIC DNA]</scope>
    <source>
        <strain evidence="3">CIP 111802</strain>
    </source>
</reference>
<gene>
    <name evidence="2" type="ORF">PAECIP111802_02538</name>
</gene>